<dbReference type="Pfam" id="PF16508">
    <property type="entry name" value="NIBRIN_BRCT_II"/>
    <property type="match status" value="1"/>
</dbReference>
<dbReference type="GO" id="GO:0000724">
    <property type="term" value="P:double-strand break repair via homologous recombination"/>
    <property type="evidence" value="ECO:0007669"/>
    <property type="project" value="TreeGrafter"/>
</dbReference>
<proteinExistence type="predicted"/>
<dbReference type="EMBL" id="JWIN03000029">
    <property type="protein sequence ID" value="KAB1256630.1"/>
    <property type="molecule type" value="Genomic_DNA"/>
</dbReference>
<evidence type="ECO:0000313" key="3">
    <source>
        <dbReference type="EMBL" id="KAB1256630.1"/>
    </source>
</evidence>
<feature type="region of interest" description="Disordered" evidence="1">
    <location>
        <begin position="138"/>
        <end position="167"/>
    </location>
</feature>
<dbReference type="GO" id="GO:0007095">
    <property type="term" value="P:mitotic G2 DNA damage checkpoint signaling"/>
    <property type="evidence" value="ECO:0007669"/>
    <property type="project" value="InterPro"/>
</dbReference>
<accession>A0A5N4CD00</accession>
<comment type="caution">
    <text evidence="3">The sequence shown here is derived from an EMBL/GenBank/DDBJ whole genome shotgun (WGS) entry which is preliminary data.</text>
</comment>
<dbReference type="InterPro" id="IPR013908">
    <property type="entry name" value="Nibrin_C"/>
</dbReference>
<dbReference type="PANTHER" id="PTHR12162:SF0">
    <property type="entry name" value="NIBRIN"/>
    <property type="match status" value="1"/>
</dbReference>
<feature type="compositionally biased region" description="Low complexity" evidence="1">
    <location>
        <begin position="142"/>
        <end position="151"/>
    </location>
</feature>
<dbReference type="Pfam" id="PF08599">
    <property type="entry name" value="Nbs1_C"/>
    <property type="match status" value="1"/>
</dbReference>
<dbReference type="Gene3D" id="3.40.50.10980">
    <property type="entry name" value="Nibrin, BRCT2 domain"/>
    <property type="match status" value="1"/>
</dbReference>
<dbReference type="FunFam" id="3.40.50.10980:FF:000001">
    <property type="entry name" value="Nibrin"/>
    <property type="match status" value="1"/>
</dbReference>
<sequence>CTLFFFCSFYPPVDEPTNGSKNIDLSGRPERKQIFKGKTFVFLNAKQHKKLSTAVIFGGGDTRLITEENEEDDSFFSAPGTCVVDVGMTDSQMLIPNSQKKWIHSIMDRLQRQGLRPIPEAEIGLAVIFMSTENYCDPQGQPSTGLKTTTPGPSPSPGFSGNGNLTPGVPVNTTAYVADTESEQADTCMDLSEKPKEIKIFGLERKFRLPSQETSTVRDPPRVSATKELRSEKRKEIDDLAIEDEVLEELFKNIKPELEMEVKVQKQEEDVNIRKRPRLDLETNGTFNDEARPESNKISNNEELKDDGEVLPRKVLLTEFRSLVVSNSASRNAASVSNDYGQLKNFKKFKKVSFPGARKLPHIIGGSDLIAHHARKNTELEEWLRQEMESKLSLKPNLSLLVKNGIALMPPHWEYGRVLSHRPTACPIYFLLPEDIELKKGGTQLELWPLLLYKGASVLMSHFPSLAPAALLHSLPFVQNQHAKEESLADDLFRYNPNIKRRR</sequence>
<dbReference type="Proteomes" id="UP000299084">
    <property type="component" value="Unassembled WGS sequence"/>
</dbReference>
<evidence type="ECO:0000256" key="1">
    <source>
        <dbReference type="SAM" id="MobiDB-lite"/>
    </source>
</evidence>
<organism evidence="3 4">
    <name type="scientific">Camelus dromedarius</name>
    <name type="common">Dromedary</name>
    <name type="synonym">Arabian camel</name>
    <dbReference type="NCBI Taxonomy" id="9838"/>
    <lineage>
        <taxon>Eukaryota</taxon>
        <taxon>Metazoa</taxon>
        <taxon>Chordata</taxon>
        <taxon>Craniata</taxon>
        <taxon>Vertebrata</taxon>
        <taxon>Euteleostomi</taxon>
        <taxon>Mammalia</taxon>
        <taxon>Eutheria</taxon>
        <taxon>Laurasiatheria</taxon>
        <taxon>Artiodactyla</taxon>
        <taxon>Tylopoda</taxon>
        <taxon>Camelidae</taxon>
        <taxon>Camelus</taxon>
    </lineage>
</organism>
<name>A0A5N4CD00_CAMDR</name>
<dbReference type="InterPro" id="IPR032429">
    <property type="entry name" value="Nibrin_BRCT2"/>
</dbReference>
<reference evidence="3 4" key="1">
    <citation type="journal article" date="2019" name="Mol. Ecol. Resour.">
        <title>Improving Illumina assemblies with Hi-C and long reads: an example with the North African dromedary.</title>
        <authorList>
            <person name="Elbers J.P."/>
            <person name="Rogers M.F."/>
            <person name="Perelman P.L."/>
            <person name="Proskuryakova A.A."/>
            <person name="Serdyukova N.A."/>
            <person name="Johnson W.E."/>
            <person name="Horin P."/>
            <person name="Corander J."/>
            <person name="Murphy D."/>
            <person name="Burger P.A."/>
        </authorList>
    </citation>
    <scope>NUCLEOTIDE SEQUENCE [LARGE SCALE GENOMIC DNA]</scope>
    <source>
        <strain evidence="3">Drom800</strain>
        <tissue evidence="3">Blood</tissue>
    </source>
</reference>
<feature type="domain" description="Nibrin C-terminal" evidence="2">
    <location>
        <begin position="343"/>
        <end position="404"/>
    </location>
</feature>
<feature type="non-terminal residue" evidence="3">
    <location>
        <position position="1"/>
    </location>
</feature>
<feature type="compositionally biased region" description="Basic and acidic residues" evidence="1">
    <location>
        <begin position="289"/>
        <end position="305"/>
    </location>
</feature>
<dbReference type="AlphaFoldDB" id="A0A5N4CD00"/>
<gene>
    <name evidence="3" type="primary">Nibrin</name>
    <name evidence="3" type="ORF">Cadr_000027209</name>
</gene>
<dbReference type="SMART" id="SM01348">
    <property type="entry name" value="Nbs1_C"/>
    <property type="match status" value="1"/>
</dbReference>
<dbReference type="GO" id="GO:0030870">
    <property type="term" value="C:Mre11 complex"/>
    <property type="evidence" value="ECO:0007669"/>
    <property type="project" value="InterPro"/>
</dbReference>
<feature type="region of interest" description="Disordered" evidence="1">
    <location>
        <begin position="283"/>
        <end position="305"/>
    </location>
</feature>
<keyword evidence="4" id="KW-1185">Reference proteome</keyword>
<dbReference type="InterPro" id="IPR043014">
    <property type="entry name" value="Nibrin_BRCT2_sf"/>
</dbReference>
<dbReference type="InterPro" id="IPR040227">
    <property type="entry name" value="Nibrin-rel"/>
</dbReference>
<protein>
    <submittedName>
        <fullName evidence="3">Nibrin</fullName>
    </submittedName>
</protein>
<dbReference type="PANTHER" id="PTHR12162">
    <property type="entry name" value="NIBRIN-RELATED"/>
    <property type="match status" value="1"/>
</dbReference>
<evidence type="ECO:0000259" key="2">
    <source>
        <dbReference type="SMART" id="SM01348"/>
    </source>
</evidence>
<evidence type="ECO:0000313" key="4">
    <source>
        <dbReference type="Proteomes" id="UP000299084"/>
    </source>
</evidence>
<dbReference type="GO" id="GO:0003684">
    <property type="term" value="F:damaged DNA binding"/>
    <property type="evidence" value="ECO:0007669"/>
    <property type="project" value="TreeGrafter"/>
</dbReference>